<dbReference type="Proteomes" id="UP000056968">
    <property type="component" value="Chromosome"/>
</dbReference>
<proteinExistence type="predicted"/>
<evidence type="ECO:0000313" key="4">
    <source>
        <dbReference type="EMBL" id="ALR21597.1"/>
    </source>
</evidence>
<accession>A0A0S3F1W3</accession>
<keyword evidence="2" id="KW-0812">Transmembrane</keyword>
<protein>
    <recommendedName>
        <fullName evidence="3">TadE-like domain-containing protein</fullName>
    </recommendedName>
</protein>
<dbReference type="EMBL" id="CP013264">
    <property type="protein sequence ID" value="ALR21597.1"/>
    <property type="molecule type" value="Genomic_DNA"/>
</dbReference>
<feature type="transmembrane region" description="Helical" evidence="2">
    <location>
        <begin position="12"/>
        <end position="35"/>
    </location>
</feature>
<keyword evidence="5" id="KW-1185">Reference proteome</keyword>
<name>A0A0S3F1W3_9SPHN</name>
<feature type="compositionally biased region" description="Polar residues" evidence="1">
    <location>
        <begin position="128"/>
        <end position="140"/>
    </location>
</feature>
<organism evidence="4 5">
    <name type="scientific">Sphingobium baderi</name>
    <dbReference type="NCBI Taxonomy" id="1332080"/>
    <lineage>
        <taxon>Bacteria</taxon>
        <taxon>Pseudomonadati</taxon>
        <taxon>Pseudomonadota</taxon>
        <taxon>Alphaproteobacteria</taxon>
        <taxon>Sphingomonadales</taxon>
        <taxon>Sphingomonadaceae</taxon>
        <taxon>Sphingobium</taxon>
    </lineage>
</organism>
<dbReference type="KEGG" id="sbd:ATN00_16155"/>
<sequence>MRHALHHLRAHHAGVTIVEFGLIAPVFCLLLMGAMDLGHSLYMQSVLQGALQKAARDSTLESASEATRRQLIDDDIEQQVLKLANNATVQITRTSFRDYARAANRTKEPFTDTNGSGTCDAGEPYDDLNNSGSWDIDNGQNNSGGAKDAVLLSANVSYPRLFPMAKLAGLPINVTMNASTLLVNQPYGEQKAVTTRNCP</sequence>
<dbReference type="Pfam" id="PF07811">
    <property type="entry name" value="TadE"/>
    <property type="match status" value="1"/>
</dbReference>
<gene>
    <name evidence="4" type="ORF">ATN00_16155</name>
</gene>
<dbReference type="STRING" id="1332080.ATN00_16155"/>
<dbReference type="OrthoDB" id="7306064at2"/>
<dbReference type="InterPro" id="IPR012495">
    <property type="entry name" value="TadE-like_dom"/>
</dbReference>
<feature type="domain" description="TadE-like" evidence="3">
    <location>
        <begin position="14"/>
        <end position="56"/>
    </location>
</feature>
<keyword evidence="2" id="KW-0472">Membrane</keyword>
<feature type="region of interest" description="Disordered" evidence="1">
    <location>
        <begin position="107"/>
        <end position="140"/>
    </location>
</feature>
<evidence type="ECO:0000256" key="1">
    <source>
        <dbReference type="SAM" id="MobiDB-lite"/>
    </source>
</evidence>
<evidence type="ECO:0000256" key="2">
    <source>
        <dbReference type="SAM" id="Phobius"/>
    </source>
</evidence>
<keyword evidence="2" id="KW-1133">Transmembrane helix</keyword>
<dbReference type="AlphaFoldDB" id="A0A0S3F1W3"/>
<evidence type="ECO:0000313" key="5">
    <source>
        <dbReference type="Proteomes" id="UP000056968"/>
    </source>
</evidence>
<reference evidence="4 5" key="1">
    <citation type="submission" date="2015-11" db="EMBL/GenBank/DDBJ databases">
        <title>A Two-component Flavoprotein Monooxygenase System MeaXY Responsible for para-Hydroxylation of 2-Methyl-6-ethylaniline and 2,6-Diethylaniline in Sphingobium baderi DE-13.</title>
        <authorList>
            <person name="Cheng M."/>
            <person name="Meng Q."/>
            <person name="Yang Y."/>
            <person name="Chu C."/>
            <person name="Yan X."/>
            <person name="He J."/>
            <person name="Li S."/>
        </authorList>
    </citation>
    <scope>NUCLEOTIDE SEQUENCE [LARGE SCALE GENOMIC DNA]</scope>
    <source>
        <strain evidence="4 5">DE-13</strain>
    </source>
</reference>
<dbReference type="RefSeq" id="WP_062066355.1">
    <property type="nucleotide sequence ID" value="NZ_CP013264.1"/>
</dbReference>
<evidence type="ECO:0000259" key="3">
    <source>
        <dbReference type="Pfam" id="PF07811"/>
    </source>
</evidence>